<dbReference type="Gene3D" id="1.10.260.40">
    <property type="entry name" value="lambda repressor-like DNA-binding domains"/>
    <property type="match status" value="1"/>
</dbReference>
<dbReference type="InterPro" id="IPR010982">
    <property type="entry name" value="Lambda_DNA-bd_dom_sf"/>
</dbReference>
<sequence length="402" mass="47153">MGVFLLNEAQWITDFIEKRNAYGVSQKRLALMAGISREHLNRIEAGKVNLTNDMKLKLLEALEKFNPEAPLFLLFDYVRIRFPTLDIRHIIKDVLKLNINYMLHEDFGFYSYTEHYYLGDIFVFTSADEEKGVLLELKGKGCRQFESYLVAQERSWYDFLMDALLEGGVMKHLDLAINDRAGILDIPELTEKCNREECVSVFRSFKSYASGELIKKLEQDKAGMGHTLYIGSLKSEVYFCCYEKNYEQYAKLGIPVSEAPIKNRFEIRLKNERAYYAVKDLLTHYDAERTAFSIINRYIRFVDMEEDKRREDWKLNDRWAWFIGKGREPLKLTTQPEPYTLSRTLNWIARQVAPTLKMLKKIDAGNNTDYLKDIEQHAKLTEKHEQIIKQQTAPVTELIEKE</sequence>
<dbReference type="Pfam" id="PF02486">
    <property type="entry name" value="Rep_trans"/>
    <property type="match status" value="1"/>
</dbReference>
<evidence type="ECO:0000313" key="2">
    <source>
        <dbReference type="EMBL" id="RGD85471.1"/>
    </source>
</evidence>
<dbReference type="RefSeq" id="WP_117581380.1">
    <property type="nucleotide sequence ID" value="NZ_QUSL01000011.1"/>
</dbReference>
<name>A0A3E3EE22_9FIRM</name>
<dbReference type="InterPro" id="IPR001387">
    <property type="entry name" value="Cro/C1-type_HTH"/>
</dbReference>
<dbReference type="AlphaFoldDB" id="A0A3E3EE22"/>
<dbReference type="InterPro" id="IPR003491">
    <property type="entry name" value="REP-like_C"/>
</dbReference>
<dbReference type="SMART" id="SM00530">
    <property type="entry name" value="HTH_XRE"/>
    <property type="match status" value="1"/>
</dbReference>
<dbReference type="CDD" id="cd00093">
    <property type="entry name" value="HTH_XRE"/>
    <property type="match status" value="1"/>
</dbReference>
<protein>
    <submittedName>
        <fullName evidence="2">Helix-turn-helix domain-containing protein</fullName>
    </submittedName>
</protein>
<evidence type="ECO:0000313" key="3">
    <source>
        <dbReference type="Proteomes" id="UP000261032"/>
    </source>
</evidence>
<dbReference type="InterPro" id="IPR048093">
    <property type="entry name" value="MobT"/>
</dbReference>
<reference evidence="2 3" key="1">
    <citation type="submission" date="2018-08" db="EMBL/GenBank/DDBJ databases">
        <title>A genome reference for cultivated species of the human gut microbiota.</title>
        <authorList>
            <person name="Zou Y."/>
            <person name="Xue W."/>
            <person name="Luo G."/>
        </authorList>
    </citation>
    <scope>NUCLEOTIDE SEQUENCE [LARGE SCALE GENOMIC DNA]</scope>
    <source>
        <strain evidence="2 3">OM06-4</strain>
    </source>
</reference>
<feature type="domain" description="HTH cro/C1-type" evidence="1">
    <location>
        <begin position="15"/>
        <end position="72"/>
    </location>
</feature>
<dbReference type="SUPFAM" id="SSF47413">
    <property type="entry name" value="lambda repressor-like DNA-binding domains"/>
    <property type="match status" value="1"/>
</dbReference>
<dbReference type="NCBIfam" id="NF041493">
    <property type="entry name" value="MobT"/>
    <property type="match status" value="1"/>
</dbReference>
<dbReference type="GO" id="GO:0003677">
    <property type="term" value="F:DNA binding"/>
    <property type="evidence" value="ECO:0007669"/>
    <property type="project" value="InterPro"/>
</dbReference>
<dbReference type="Pfam" id="PF01381">
    <property type="entry name" value="HTH_3"/>
    <property type="match status" value="1"/>
</dbReference>
<organism evidence="2 3">
    <name type="scientific">Thomasclavelia ramosa</name>
    <dbReference type="NCBI Taxonomy" id="1547"/>
    <lineage>
        <taxon>Bacteria</taxon>
        <taxon>Bacillati</taxon>
        <taxon>Bacillota</taxon>
        <taxon>Erysipelotrichia</taxon>
        <taxon>Erysipelotrichales</taxon>
        <taxon>Coprobacillaceae</taxon>
        <taxon>Thomasclavelia</taxon>
    </lineage>
</organism>
<dbReference type="InterPro" id="IPR040819">
    <property type="entry name" value="Rol_Rep_N"/>
</dbReference>
<proteinExistence type="predicted"/>
<dbReference type="Proteomes" id="UP000261032">
    <property type="component" value="Unassembled WGS sequence"/>
</dbReference>
<dbReference type="Pfam" id="PF18106">
    <property type="entry name" value="Rol_Rep_N"/>
    <property type="match status" value="1"/>
</dbReference>
<dbReference type="EMBL" id="QUSL01000011">
    <property type="protein sequence ID" value="RGD85471.1"/>
    <property type="molecule type" value="Genomic_DNA"/>
</dbReference>
<gene>
    <name evidence="2" type="ORF">DXB93_08885</name>
</gene>
<accession>A0A3E3EE22</accession>
<evidence type="ECO:0000259" key="1">
    <source>
        <dbReference type="PROSITE" id="PS50943"/>
    </source>
</evidence>
<dbReference type="PROSITE" id="PS50943">
    <property type="entry name" value="HTH_CROC1"/>
    <property type="match status" value="1"/>
</dbReference>
<comment type="caution">
    <text evidence="2">The sequence shown here is derived from an EMBL/GenBank/DDBJ whole genome shotgun (WGS) entry which is preliminary data.</text>
</comment>